<feature type="compositionally biased region" description="Acidic residues" evidence="1">
    <location>
        <begin position="163"/>
        <end position="175"/>
    </location>
</feature>
<gene>
    <name evidence="2" type="ORF">TrVE_jg5176</name>
</gene>
<feature type="compositionally biased region" description="Pro residues" evidence="1">
    <location>
        <begin position="25"/>
        <end position="34"/>
    </location>
</feature>
<feature type="compositionally biased region" description="Polar residues" evidence="1">
    <location>
        <begin position="83"/>
        <end position="97"/>
    </location>
</feature>
<sequence>MPLESTLSFPPTIITLRKKYHRPPKTPPKQPPPTYLQIDSDDGWNSSSSSLPPSPSLSPSVSSPLKSHSSTFNSLYSSVLRTRSSEINPSASTNDSKVNVRDGVSPSSTLESLRSKKQKKGLGNFFKGFLGKGGRKVAEGFKEFDVEKVKEGFKGIGRTVSDWLEDSETEEEEEEKGGSVAGKGEGSASGSDVEYCTESESEGYLSEEGEEQLVDPCKGTEFE</sequence>
<accession>A0A9W7BF39</accession>
<name>A0A9W7BF39_9STRA</name>
<feature type="region of interest" description="Disordered" evidence="1">
    <location>
        <begin position="83"/>
        <end position="116"/>
    </location>
</feature>
<reference evidence="3" key="1">
    <citation type="journal article" date="2023" name="Commun. Biol.">
        <title>Genome analysis of Parmales, the sister group of diatoms, reveals the evolutionary specialization of diatoms from phago-mixotrophs to photoautotrophs.</title>
        <authorList>
            <person name="Ban H."/>
            <person name="Sato S."/>
            <person name="Yoshikawa S."/>
            <person name="Yamada K."/>
            <person name="Nakamura Y."/>
            <person name="Ichinomiya M."/>
            <person name="Sato N."/>
            <person name="Blanc-Mathieu R."/>
            <person name="Endo H."/>
            <person name="Kuwata A."/>
            <person name="Ogata H."/>
        </authorList>
    </citation>
    <scope>NUCLEOTIDE SEQUENCE [LARGE SCALE GENOMIC DNA]</scope>
    <source>
        <strain evidence="3">NIES 3699</strain>
    </source>
</reference>
<protein>
    <submittedName>
        <fullName evidence="2">Uncharacterized protein</fullName>
    </submittedName>
</protein>
<feature type="compositionally biased region" description="Acidic residues" evidence="1">
    <location>
        <begin position="195"/>
        <end position="213"/>
    </location>
</feature>
<dbReference type="AlphaFoldDB" id="A0A9W7BF39"/>
<evidence type="ECO:0000313" key="2">
    <source>
        <dbReference type="EMBL" id="GMH85569.1"/>
    </source>
</evidence>
<evidence type="ECO:0000313" key="3">
    <source>
        <dbReference type="Proteomes" id="UP001165160"/>
    </source>
</evidence>
<feature type="compositionally biased region" description="Low complexity" evidence="1">
    <location>
        <begin position="46"/>
        <end position="70"/>
    </location>
</feature>
<comment type="caution">
    <text evidence="2">The sequence shown here is derived from an EMBL/GenBank/DDBJ whole genome shotgun (WGS) entry which is preliminary data.</text>
</comment>
<evidence type="ECO:0000256" key="1">
    <source>
        <dbReference type="SAM" id="MobiDB-lite"/>
    </source>
</evidence>
<organism evidence="2 3">
    <name type="scientific">Triparma verrucosa</name>
    <dbReference type="NCBI Taxonomy" id="1606542"/>
    <lineage>
        <taxon>Eukaryota</taxon>
        <taxon>Sar</taxon>
        <taxon>Stramenopiles</taxon>
        <taxon>Ochrophyta</taxon>
        <taxon>Bolidophyceae</taxon>
        <taxon>Parmales</taxon>
        <taxon>Triparmaceae</taxon>
        <taxon>Triparma</taxon>
    </lineage>
</organism>
<keyword evidence="3" id="KW-1185">Reference proteome</keyword>
<feature type="region of interest" description="Disordered" evidence="1">
    <location>
        <begin position="16"/>
        <end position="70"/>
    </location>
</feature>
<feature type="region of interest" description="Disordered" evidence="1">
    <location>
        <begin position="161"/>
        <end position="223"/>
    </location>
</feature>
<proteinExistence type="predicted"/>
<dbReference type="Proteomes" id="UP001165160">
    <property type="component" value="Unassembled WGS sequence"/>
</dbReference>
<dbReference type="EMBL" id="BRXX01000050">
    <property type="protein sequence ID" value="GMH85569.1"/>
    <property type="molecule type" value="Genomic_DNA"/>
</dbReference>